<comment type="caution">
    <text evidence="1">The sequence shown here is derived from an EMBL/GenBank/DDBJ whole genome shotgun (WGS) entry which is preliminary data.</text>
</comment>
<name>A0A9X0QER8_9BACT</name>
<reference evidence="1 2" key="1">
    <citation type="submission" date="2020-08" db="EMBL/GenBank/DDBJ databases">
        <title>Genomic Encyclopedia of Type Strains, Phase IV (KMG-V): Genome sequencing to study the core and pangenomes of soil and plant-associated prokaryotes.</title>
        <authorList>
            <person name="Whitman W."/>
        </authorList>
    </citation>
    <scope>NUCLEOTIDE SEQUENCE [LARGE SCALE GENOMIC DNA]</scope>
    <source>
        <strain evidence="1 2">X5P2</strain>
    </source>
</reference>
<sequence>MVQWGDYWAIKFVAIDGSMQNLFTTSDALVNIVHNFAG</sequence>
<keyword evidence="2" id="KW-1185">Reference proteome</keyword>
<evidence type="ECO:0000313" key="1">
    <source>
        <dbReference type="EMBL" id="MBB5329071.1"/>
    </source>
</evidence>
<evidence type="ECO:0000313" key="2">
    <source>
        <dbReference type="Proteomes" id="UP000535182"/>
    </source>
</evidence>
<protein>
    <submittedName>
        <fullName evidence="1">Uncharacterized protein</fullName>
    </submittedName>
</protein>
<organism evidence="1 2">
    <name type="scientific">Tunturiibacter gelidiferens</name>
    <dbReference type="NCBI Taxonomy" id="3069689"/>
    <lineage>
        <taxon>Bacteria</taxon>
        <taxon>Pseudomonadati</taxon>
        <taxon>Acidobacteriota</taxon>
        <taxon>Terriglobia</taxon>
        <taxon>Terriglobales</taxon>
        <taxon>Acidobacteriaceae</taxon>
        <taxon>Tunturiibacter</taxon>
    </lineage>
</organism>
<proteinExistence type="predicted"/>
<gene>
    <name evidence="1" type="ORF">HDF14_002687</name>
</gene>
<dbReference type="EMBL" id="JACHEB010000005">
    <property type="protein sequence ID" value="MBB5329071.1"/>
    <property type="molecule type" value="Genomic_DNA"/>
</dbReference>
<dbReference type="AlphaFoldDB" id="A0A9X0QER8"/>
<accession>A0A9X0QER8</accession>
<dbReference type="Proteomes" id="UP000535182">
    <property type="component" value="Unassembled WGS sequence"/>
</dbReference>